<reference evidence="1 2" key="2">
    <citation type="submission" date="2009-02" db="EMBL/GenBank/DDBJ databases">
        <title>Draft genome sequence of Blautia hydrogenotrophica DSM 10507 (Ruminococcus hydrogenotrophicus DSM 10507).</title>
        <authorList>
            <person name="Sudarsanam P."/>
            <person name="Ley R."/>
            <person name="Guruge J."/>
            <person name="Turnbaugh P.J."/>
            <person name="Mahowald M."/>
            <person name="Liep D."/>
            <person name="Gordon J."/>
        </authorList>
    </citation>
    <scope>NUCLEOTIDE SEQUENCE [LARGE SCALE GENOMIC DNA]</scope>
    <source>
        <strain evidence="2">DSM 10507 / JCM 14656 / S5a33</strain>
    </source>
</reference>
<gene>
    <name evidence="1" type="ORF">RUMHYD_03035</name>
</gene>
<keyword evidence="2" id="KW-1185">Reference proteome</keyword>
<evidence type="ECO:0000313" key="1">
    <source>
        <dbReference type="EMBL" id="EEG48049.1"/>
    </source>
</evidence>
<dbReference type="AlphaFoldDB" id="C0CQ82"/>
<dbReference type="Gene3D" id="3.80.10.10">
    <property type="entry name" value="Ribonuclease Inhibitor"/>
    <property type="match status" value="1"/>
</dbReference>
<comment type="caution">
    <text evidence="1">The sequence shown here is derived from an EMBL/GenBank/DDBJ whole genome shotgun (WGS) entry which is preliminary data.</text>
</comment>
<name>C0CQ82_BLAHS</name>
<sequence length="274" mass="32280">MRWGIRNICKYQRHQEEKMGILKNLFGVSKEKPEYERKPEISAENPDFATRSVLADLQKQLGKEPRDCNSEDFAGIKEIWVAGIWEGELQRLFLEELKLFPNLEKIRFTDVSFHPRDMYHLRQNKNKKVHTLIFERCYFEDALRLNDIYERFEVVDCKYKKDGRFWGNYPNLRELAFRGTTGENLDGRFLAKLVNLTYLEISGIGMKDCGCLEQLKSLERLKVYDSNVTCEEILNCEALKQVAAWEPLYRELVCEKERGTTKLELSLAESPFEI</sequence>
<proteinExistence type="predicted"/>
<dbReference type="Proteomes" id="UP000003100">
    <property type="component" value="Unassembled WGS sequence"/>
</dbReference>
<reference evidence="1 2" key="1">
    <citation type="submission" date="2009-01" db="EMBL/GenBank/DDBJ databases">
        <authorList>
            <person name="Fulton L."/>
            <person name="Clifton S."/>
            <person name="Fulton B."/>
            <person name="Xu J."/>
            <person name="Minx P."/>
            <person name="Pepin K.H."/>
            <person name="Johnson M."/>
            <person name="Bhonagiri V."/>
            <person name="Nash W.E."/>
            <person name="Mardis E.R."/>
            <person name="Wilson R.K."/>
        </authorList>
    </citation>
    <scope>NUCLEOTIDE SEQUENCE [LARGE SCALE GENOMIC DNA]</scope>
    <source>
        <strain evidence="2">DSM 10507 / JCM 14656 / S5a33</strain>
    </source>
</reference>
<dbReference type="PATRIC" id="fig|476272.21.peg.1169"/>
<dbReference type="InterPro" id="IPR032675">
    <property type="entry name" value="LRR_dom_sf"/>
</dbReference>
<evidence type="ECO:0000313" key="2">
    <source>
        <dbReference type="Proteomes" id="UP000003100"/>
    </source>
</evidence>
<dbReference type="HOGENOM" id="CLU_1014369_0_0_9"/>
<organism evidence="1 2">
    <name type="scientific">Blautia hydrogenotrophica (strain DSM 10507 / JCM 14656 / S5a33)</name>
    <name type="common">Ruminococcus hydrogenotrophicus</name>
    <dbReference type="NCBI Taxonomy" id="476272"/>
    <lineage>
        <taxon>Bacteria</taxon>
        <taxon>Bacillati</taxon>
        <taxon>Bacillota</taxon>
        <taxon>Clostridia</taxon>
        <taxon>Lachnospirales</taxon>
        <taxon>Lachnospiraceae</taxon>
        <taxon>Blautia</taxon>
    </lineage>
</organism>
<protein>
    <recommendedName>
        <fullName evidence="3">Leucine Rich repeats (2 copies)</fullName>
    </recommendedName>
</protein>
<dbReference type="EMBL" id="ACBZ01000165">
    <property type="protein sequence ID" value="EEG48049.1"/>
    <property type="molecule type" value="Genomic_DNA"/>
</dbReference>
<dbReference type="SUPFAM" id="SSF52047">
    <property type="entry name" value="RNI-like"/>
    <property type="match status" value="1"/>
</dbReference>
<accession>C0CQ82</accession>
<evidence type="ECO:0008006" key="3">
    <source>
        <dbReference type="Google" id="ProtNLM"/>
    </source>
</evidence>